<keyword evidence="1" id="KW-0812">Transmembrane</keyword>
<dbReference type="PROSITE" id="PS50835">
    <property type="entry name" value="IG_LIKE"/>
    <property type="match status" value="1"/>
</dbReference>
<dbReference type="AlphaFoldDB" id="A0A9D1I3A5"/>
<evidence type="ECO:0000259" key="3">
    <source>
        <dbReference type="PROSITE" id="PS50835"/>
    </source>
</evidence>
<evidence type="ECO:0000256" key="2">
    <source>
        <dbReference type="SAM" id="SignalP"/>
    </source>
</evidence>
<dbReference type="InterPro" id="IPR012332">
    <property type="entry name" value="Autotransporter_pectin_lyase_C"/>
</dbReference>
<gene>
    <name evidence="4" type="ORF">IAD16_02355</name>
</gene>
<dbReference type="Pfam" id="PF00801">
    <property type="entry name" value="PKD"/>
    <property type="match status" value="1"/>
</dbReference>
<keyword evidence="2" id="KW-0732">Signal</keyword>
<sequence>MKRLKKIFSVVLCLAMVLSLPGVAAAQSGSTVQTESSVACVDGTYYDTLSEAIKAIDGEGTVELVADVKLNTRVLISQGKSITLDMNGYTVKSDGGFFGGYSMLFENRGTLTVTGQGTMDATEGSNPFIGIENKSGQVTVVSGDIVASGNGIRNISGTLNVLGGTITNTETASNEEDSAVYTGAGSITTISGNARLTGYNTAVRSNGGDITISEDAYLTGKFGIMLFNSPGENTADASHSHLTMTGGTVEATYGFALSGNNLMSAMCSAEITGGTLTSTAESTGIYWPMEGELTIGGKAVVEGGTGIEAKMGTITIKDSATVTGTGEYLEGIPEGGGSQAEGSAVLASAQMYGASEGQYINSPDLTVNITSGTLTGTNGNAVTVYNTEDTEEQTAQINVTGGELIAADNKAGVKVIAEKGANETQLVQGTEDNSFVASRSKTKVTVSSDAALAAVDSNGQVSYYADVNDALNANEAAAADPVNIYVLGDSQVDSEALKNQNVKLTTAKGVELDVNSDVDGMIVKETVNADGSKTYELVSGSELAAPEVTVAADKTSVHAGETITLTAVADHEEQGVTYSYAWYKDGILIAGESTKTLKVTESGIYTVKVTAIKTDGDVTLTSEAAESAGTACTVEPHQYGDQWKNDEEDHWQECQCGEKANLAAHEFGQWVVTKEATASEQGSREKVCQVCGYTVTETIPATGSDDVPKTSDENNIILWAAMMIVSSAACAGMMAKRRKSEK</sequence>
<organism evidence="4 5">
    <name type="scientific">Candidatus Fimisoma avicola</name>
    <dbReference type="NCBI Taxonomy" id="2840826"/>
    <lineage>
        <taxon>Bacteria</taxon>
        <taxon>Bacillati</taxon>
        <taxon>Bacillota</taxon>
        <taxon>Clostridia</taxon>
        <taxon>Eubacteriales</taxon>
        <taxon>Candidatus Fimisoma</taxon>
    </lineage>
</organism>
<feature type="transmembrane region" description="Helical" evidence="1">
    <location>
        <begin position="716"/>
        <end position="735"/>
    </location>
</feature>
<reference evidence="4" key="1">
    <citation type="submission" date="2020-10" db="EMBL/GenBank/DDBJ databases">
        <authorList>
            <person name="Gilroy R."/>
        </authorList>
    </citation>
    <scope>NUCLEOTIDE SEQUENCE</scope>
    <source>
        <strain evidence="4">11300</strain>
    </source>
</reference>
<keyword evidence="1" id="KW-1133">Transmembrane helix</keyword>
<dbReference type="InterPro" id="IPR000601">
    <property type="entry name" value="PKD_dom"/>
</dbReference>
<proteinExistence type="predicted"/>
<reference evidence="4" key="2">
    <citation type="journal article" date="2021" name="PeerJ">
        <title>Extensive microbial diversity within the chicken gut microbiome revealed by metagenomics and culture.</title>
        <authorList>
            <person name="Gilroy R."/>
            <person name="Ravi A."/>
            <person name="Getino M."/>
            <person name="Pursley I."/>
            <person name="Horton D.L."/>
            <person name="Alikhan N.F."/>
            <person name="Baker D."/>
            <person name="Gharbi K."/>
            <person name="Hall N."/>
            <person name="Watson M."/>
            <person name="Adriaenssens E.M."/>
            <person name="Foster-Nyarko E."/>
            <person name="Jarju S."/>
            <person name="Secka A."/>
            <person name="Antonio M."/>
            <person name="Oren A."/>
            <person name="Chaudhuri R.R."/>
            <person name="La Ragione R."/>
            <person name="Hildebrand F."/>
            <person name="Pallen M.J."/>
        </authorList>
    </citation>
    <scope>NUCLEOTIDE SEQUENCE</scope>
    <source>
        <strain evidence="4">11300</strain>
    </source>
</reference>
<dbReference type="InterPro" id="IPR013783">
    <property type="entry name" value="Ig-like_fold"/>
</dbReference>
<comment type="caution">
    <text evidence="4">The sequence shown here is derived from an EMBL/GenBank/DDBJ whole genome shotgun (WGS) entry which is preliminary data.</text>
</comment>
<feature type="domain" description="Ig-like" evidence="3">
    <location>
        <begin position="546"/>
        <end position="619"/>
    </location>
</feature>
<protein>
    <submittedName>
        <fullName evidence="4">PKD domain-containing protein</fullName>
    </submittedName>
</protein>
<accession>A0A9D1I3A5</accession>
<name>A0A9D1I3A5_9FIRM</name>
<keyword evidence="1" id="KW-0472">Membrane</keyword>
<dbReference type="InterPro" id="IPR035986">
    <property type="entry name" value="PKD_dom_sf"/>
</dbReference>
<evidence type="ECO:0000313" key="4">
    <source>
        <dbReference type="EMBL" id="HIU27209.1"/>
    </source>
</evidence>
<evidence type="ECO:0000256" key="1">
    <source>
        <dbReference type="SAM" id="Phobius"/>
    </source>
</evidence>
<feature type="signal peptide" evidence="2">
    <location>
        <begin position="1"/>
        <end position="24"/>
    </location>
</feature>
<dbReference type="Proteomes" id="UP000824091">
    <property type="component" value="Unassembled WGS sequence"/>
</dbReference>
<evidence type="ECO:0000313" key="5">
    <source>
        <dbReference type="Proteomes" id="UP000824091"/>
    </source>
</evidence>
<feature type="chain" id="PRO_5039197712" evidence="2">
    <location>
        <begin position="25"/>
        <end position="742"/>
    </location>
</feature>
<dbReference type="Gene3D" id="2.160.20.20">
    <property type="match status" value="1"/>
</dbReference>
<dbReference type="InterPro" id="IPR007110">
    <property type="entry name" value="Ig-like_dom"/>
</dbReference>
<dbReference type="SUPFAM" id="SSF49299">
    <property type="entry name" value="PKD domain"/>
    <property type="match status" value="1"/>
</dbReference>
<dbReference type="Gene3D" id="2.60.40.10">
    <property type="entry name" value="Immunoglobulins"/>
    <property type="match status" value="1"/>
</dbReference>
<dbReference type="EMBL" id="DVMO01000037">
    <property type="protein sequence ID" value="HIU27209.1"/>
    <property type="molecule type" value="Genomic_DNA"/>
</dbReference>